<keyword evidence="5" id="KW-0963">Cytoplasm</keyword>
<protein>
    <submittedName>
        <fullName evidence="13">DUF605 domain-containing protein</fullName>
    </submittedName>
</protein>
<evidence type="ECO:0000256" key="9">
    <source>
        <dbReference type="SAM" id="Coils"/>
    </source>
</evidence>
<dbReference type="eggNOG" id="KOG0917">
    <property type="taxonomic scope" value="Eukaryota"/>
</dbReference>
<keyword evidence="7" id="KW-0653">Protein transport</keyword>
<feature type="compositionally biased region" description="Low complexity" evidence="10">
    <location>
        <begin position="340"/>
        <end position="375"/>
    </location>
</feature>
<evidence type="ECO:0000256" key="4">
    <source>
        <dbReference type="ARBA" id="ARBA00022448"/>
    </source>
</evidence>
<dbReference type="FunCoup" id="D2V5F3">
    <property type="interactions" value="328"/>
</dbReference>
<dbReference type="Pfam" id="PF18097">
    <property type="entry name" value="Vta1_C"/>
    <property type="match status" value="1"/>
</dbReference>
<dbReference type="InterPro" id="IPR023175">
    <property type="entry name" value="Vta1/CALS_N_sf"/>
</dbReference>
<evidence type="ECO:0000256" key="1">
    <source>
        <dbReference type="ARBA" id="ARBA00004481"/>
    </source>
</evidence>
<evidence type="ECO:0000256" key="10">
    <source>
        <dbReference type="SAM" id="MobiDB-lite"/>
    </source>
</evidence>
<dbReference type="GO" id="GO:0015031">
    <property type="term" value="P:protein transport"/>
    <property type="evidence" value="ECO:0007669"/>
    <property type="project" value="UniProtKB-KW"/>
</dbReference>
<feature type="region of interest" description="Disordered" evidence="10">
    <location>
        <begin position="212"/>
        <end position="385"/>
    </location>
</feature>
<feature type="coiled-coil region" evidence="9">
    <location>
        <begin position="57"/>
        <end position="84"/>
    </location>
</feature>
<dbReference type="GO" id="GO:0010008">
    <property type="term" value="C:endosome membrane"/>
    <property type="evidence" value="ECO:0007669"/>
    <property type="project" value="UniProtKB-SubCell"/>
</dbReference>
<sequence length="427" mass="47906">MSLNDYPASLKPLVPYIQRANEFEKRAPIVSFYCRTYAAQLGISIIQSQDQADDEATNLLTGLMDQLEQDKEQLNIEAQEDEAKGVVEVFALKVFKKADDADRAGRHDTQIAKLYYAASILIEVTKQFGDLSSDMMEKQKYAKWRAAEIQKSVRTGQPVTPVTSEETAEEEDDQLQYMPTQTANTINNDASNDEDEVTKYLMEQQRLLNLSTSQQTSSVNINNNIPQPSSWSFDTNHDAMKISPTTTEEQSFPSWNQPPIPPTNNRSAFNTSPTVYEPPRQVSPPSFVPPQYQQPPQQQQQFVQPPPQQQQPTFNQPPPQPPQQQQFVQPPVFTQPPQQPLQQPKSVSTIPKPASSSSTPISSSPVTPTYSTTTTQPVLNTNGPKREVSLDDMMKAQKLCKFAISSLQFEDVDTARKNLIEALNLLN</sequence>
<dbReference type="EMBL" id="GG738852">
    <property type="protein sequence ID" value="EFC48104.1"/>
    <property type="molecule type" value="Genomic_DNA"/>
</dbReference>
<keyword evidence="8" id="KW-0472">Membrane</keyword>
<dbReference type="InParanoid" id="D2V5F3"/>
<reference evidence="13 14" key="1">
    <citation type="journal article" date="2010" name="Cell">
        <title>The genome of Naegleria gruberi illuminates early eukaryotic versatility.</title>
        <authorList>
            <person name="Fritz-Laylin L.K."/>
            <person name="Prochnik S.E."/>
            <person name="Ginger M.L."/>
            <person name="Dacks J.B."/>
            <person name="Carpenter M.L."/>
            <person name="Field M.C."/>
            <person name="Kuo A."/>
            <person name="Paredez A."/>
            <person name="Chapman J."/>
            <person name="Pham J."/>
            <person name="Shu S."/>
            <person name="Neupane R."/>
            <person name="Cipriano M."/>
            <person name="Mancuso J."/>
            <person name="Tu H."/>
            <person name="Salamov A."/>
            <person name="Lindquist E."/>
            <person name="Shapiro H."/>
            <person name="Lucas S."/>
            <person name="Grigoriev I.V."/>
            <person name="Cande W.Z."/>
            <person name="Fulton C."/>
            <person name="Rokhsar D.S."/>
            <person name="Dawson S.C."/>
        </authorList>
    </citation>
    <scope>NUCLEOTIDE SEQUENCE [LARGE SCALE GENOMIC DNA]</scope>
    <source>
        <strain evidence="13 14">NEG-M</strain>
    </source>
</reference>
<keyword evidence="4" id="KW-0813">Transport</keyword>
<dbReference type="PANTHER" id="PTHR46009">
    <property type="entry name" value="VACUOLAR PROTEIN SORTING-ASSOCIATED PROTEIN VTA1 HOMOLOG"/>
    <property type="match status" value="1"/>
</dbReference>
<dbReference type="KEGG" id="ngr:NAEGRDRAFT_78566"/>
<dbReference type="OMA" id="AYWCEYH"/>
<organism evidence="14">
    <name type="scientific">Naegleria gruberi</name>
    <name type="common">Amoeba</name>
    <dbReference type="NCBI Taxonomy" id="5762"/>
    <lineage>
        <taxon>Eukaryota</taxon>
        <taxon>Discoba</taxon>
        <taxon>Heterolobosea</taxon>
        <taxon>Tetramitia</taxon>
        <taxon>Eutetramitia</taxon>
        <taxon>Vahlkampfiidae</taxon>
        <taxon>Naegleria</taxon>
    </lineage>
</organism>
<dbReference type="Pfam" id="PF04652">
    <property type="entry name" value="Vta1"/>
    <property type="match status" value="1"/>
</dbReference>
<keyword evidence="9" id="KW-0175">Coiled coil</keyword>
<dbReference type="PANTHER" id="PTHR46009:SF1">
    <property type="entry name" value="VACUOLAR PROTEIN SORTING-ASSOCIATED PROTEIN VTA1 HOMOLOG"/>
    <property type="match status" value="1"/>
</dbReference>
<keyword evidence="14" id="KW-1185">Reference proteome</keyword>
<dbReference type="OrthoDB" id="391137at2759"/>
<feature type="domain" description="Vta1 C-terminal" evidence="12">
    <location>
        <begin position="391"/>
        <end position="427"/>
    </location>
</feature>
<dbReference type="VEuPathDB" id="AmoebaDB:NAEGRDRAFT_78566"/>
<feature type="compositionally biased region" description="Low complexity" evidence="10">
    <location>
        <begin position="323"/>
        <end position="332"/>
    </location>
</feature>
<proteinExistence type="inferred from homology"/>
<gene>
    <name evidence="13" type="ORF">NAEGRDRAFT_78566</name>
</gene>
<dbReference type="PRINTS" id="PR01217">
    <property type="entry name" value="PRICHEXTENSN"/>
</dbReference>
<evidence type="ECO:0000256" key="7">
    <source>
        <dbReference type="ARBA" id="ARBA00022927"/>
    </source>
</evidence>
<dbReference type="STRING" id="5762.D2V5F3"/>
<comment type="subcellular location">
    <subcellularLocation>
        <location evidence="2">Cytoplasm</location>
    </subcellularLocation>
    <subcellularLocation>
        <location evidence="1">Endosome membrane</location>
        <topology evidence="1">Peripheral membrane protein</topology>
    </subcellularLocation>
</comment>
<dbReference type="InterPro" id="IPR041212">
    <property type="entry name" value="Vta1_C"/>
</dbReference>
<dbReference type="InterPro" id="IPR039431">
    <property type="entry name" value="Vta1/CALS_N"/>
</dbReference>
<name>D2V5F3_NAEGR</name>
<dbReference type="Proteomes" id="UP000006671">
    <property type="component" value="Unassembled WGS sequence"/>
</dbReference>
<evidence type="ECO:0000256" key="3">
    <source>
        <dbReference type="ARBA" id="ARBA00007895"/>
    </source>
</evidence>
<evidence type="ECO:0000256" key="8">
    <source>
        <dbReference type="ARBA" id="ARBA00023136"/>
    </source>
</evidence>
<dbReference type="GO" id="GO:0032511">
    <property type="term" value="P:late endosome to vacuole transport via multivesicular body sorting pathway"/>
    <property type="evidence" value="ECO:0007669"/>
    <property type="project" value="InterPro"/>
</dbReference>
<accession>D2V5F3</accession>
<evidence type="ECO:0000256" key="5">
    <source>
        <dbReference type="ARBA" id="ARBA00022490"/>
    </source>
</evidence>
<dbReference type="RefSeq" id="XP_002680848.1">
    <property type="nucleotide sequence ID" value="XM_002680802.1"/>
</dbReference>
<feature type="compositionally biased region" description="Polar residues" evidence="10">
    <location>
        <begin position="219"/>
        <end position="234"/>
    </location>
</feature>
<feature type="compositionally biased region" description="Polar residues" evidence="10">
    <location>
        <begin position="243"/>
        <end position="255"/>
    </location>
</feature>
<dbReference type="GeneID" id="8861505"/>
<evidence type="ECO:0000259" key="12">
    <source>
        <dbReference type="Pfam" id="PF18097"/>
    </source>
</evidence>
<evidence type="ECO:0000256" key="6">
    <source>
        <dbReference type="ARBA" id="ARBA00022753"/>
    </source>
</evidence>
<feature type="domain" description="Vta1/callose synthase N-terminal" evidence="11">
    <location>
        <begin position="13"/>
        <end position="154"/>
    </location>
</feature>
<feature type="compositionally biased region" description="Polar residues" evidence="10">
    <location>
        <begin position="263"/>
        <end position="274"/>
    </location>
</feature>
<feature type="compositionally biased region" description="Pro residues" evidence="10">
    <location>
        <begin position="304"/>
        <end position="322"/>
    </location>
</feature>
<dbReference type="GO" id="GO:0005771">
    <property type="term" value="C:multivesicular body"/>
    <property type="evidence" value="ECO:0007669"/>
    <property type="project" value="TreeGrafter"/>
</dbReference>
<dbReference type="Gene3D" id="1.25.40.270">
    <property type="entry name" value="Vacuolar protein sorting-associated protein vta1"/>
    <property type="match status" value="1"/>
</dbReference>
<comment type="similarity">
    <text evidence="3">Belongs to the VTA1 family.</text>
</comment>
<dbReference type="InterPro" id="IPR044538">
    <property type="entry name" value="Vta1-like"/>
</dbReference>
<evidence type="ECO:0000313" key="13">
    <source>
        <dbReference type="EMBL" id="EFC48104.1"/>
    </source>
</evidence>
<dbReference type="Gene3D" id="1.20.5.420">
    <property type="entry name" value="Immunoglobulin FC, subunit C"/>
    <property type="match status" value="1"/>
</dbReference>
<feature type="compositionally biased region" description="Low complexity" evidence="10">
    <location>
        <begin position="278"/>
        <end position="303"/>
    </location>
</feature>
<keyword evidence="6" id="KW-0967">Endosome</keyword>
<evidence type="ECO:0000259" key="11">
    <source>
        <dbReference type="Pfam" id="PF04652"/>
    </source>
</evidence>
<evidence type="ECO:0000313" key="14">
    <source>
        <dbReference type="Proteomes" id="UP000006671"/>
    </source>
</evidence>
<dbReference type="AlphaFoldDB" id="D2V5F3"/>
<evidence type="ECO:0000256" key="2">
    <source>
        <dbReference type="ARBA" id="ARBA00004496"/>
    </source>
</evidence>